<organism evidence="1 2">
    <name type="scientific">Mytilus coruscus</name>
    <name type="common">Sea mussel</name>
    <dbReference type="NCBI Taxonomy" id="42192"/>
    <lineage>
        <taxon>Eukaryota</taxon>
        <taxon>Metazoa</taxon>
        <taxon>Spiralia</taxon>
        <taxon>Lophotrochozoa</taxon>
        <taxon>Mollusca</taxon>
        <taxon>Bivalvia</taxon>
        <taxon>Autobranchia</taxon>
        <taxon>Pteriomorphia</taxon>
        <taxon>Mytilida</taxon>
        <taxon>Mytiloidea</taxon>
        <taxon>Mytilidae</taxon>
        <taxon>Mytilinae</taxon>
        <taxon>Mytilus</taxon>
    </lineage>
</organism>
<protein>
    <submittedName>
        <fullName evidence="1">Uncharacterized protein</fullName>
    </submittedName>
</protein>
<sequence>MYLINTPNVGQTVNAGEFLEEHDYVPVRQDQVAIHYFMQRKIKSKICKQMRLKLPGILLLRWAMALQHYTFDIKHIGGKDNTCADALSRRTYPETHPDQDQMEDGPKSADIFTLDKYKENNRIYEILLLISDAACCYLGLFRVRLWCGEKLNTVNLKESVKKSNFNGRVSIQNDKLKIKNNLLRTFFDYAIENILAELKKLVQKEELRDVKTLLVVGGHSESPVLINALNENFSNLDIVVPKHPSLAILKGAVLYGFESETITCRVMQYTYGIAMQRPFIPGVDPESKKKNLVNGLVDNVFDKHTERGQTVNAGEFLKEHDYVPVRQDQVAVHYEFYATENKNPKYVTDEGCSCIGILYFELSGGMKSNKAMKLKINPSGTQIIAVVTEKDTGKESEGYFCLLD</sequence>
<dbReference type="AlphaFoldDB" id="A0A6J8DEU8"/>
<dbReference type="PANTHER" id="PTHR14187:SF5">
    <property type="entry name" value="HEAT SHOCK 70 KDA PROTEIN 12A"/>
    <property type="match status" value="1"/>
</dbReference>
<keyword evidence="2" id="KW-1185">Reference proteome</keyword>
<accession>A0A6J8DEU8</accession>
<gene>
    <name evidence="1" type="ORF">MCOR_40095</name>
</gene>
<dbReference type="EMBL" id="CACVKT020007252">
    <property type="protein sequence ID" value="CAC5406525.1"/>
    <property type="molecule type" value="Genomic_DNA"/>
</dbReference>
<dbReference type="Proteomes" id="UP000507470">
    <property type="component" value="Unassembled WGS sequence"/>
</dbReference>
<dbReference type="PANTHER" id="PTHR14187">
    <property type="entry name" value="ALPHA KINASE/ELONGATION FACTOR 2 KINASE"/>
    <property type="match status" value="1"/>
</dbReference>
<dbReference type="SUPFAM" id="SSF53067">
    <property type="entry name" value="Actin-like ATPase domain"/>
    <property type="match status" value="1"/>
</dbReference>
<name>A0A6J8DEU8_MYTCO</name>
<proteinExistence type="predicted"/>
<dbReference type="OrthoDB" id="6062776at2759"/>
<evidence type="ECO:0000313" key="1">
    <source>
        <dbReference type="EMBL" id="CAC5406525.1"/>
    </source>
</evidence>
<evidence type="ECO:0000313" key="2">
    <source>
        <dbReference type="Proteomes" id="UP000507470"/>
    </source>
</evidence>
<reference evidence="1 2" key="1">
    <citation type="submission" date="2020-06" db="EMBL/GenBank/DDBJ databases">
        <authorList>
            <person name="Li R."/>
            <person name="Bekaert M."/>
        </authorList>
    </citation>
    <scope>NUCLEOTIDE SEQUENCE [LARGE SCALE GENOMIC DNA]</scope>
    <source>
        <strain evidence="2">wild</strain>
    </source>
</reference>
<dbReference type="InterPro" id="IPR043129">
    <property type="entry name" value="ATPase_NBD"/>
</dbReference>